<keyword evidence="1" id="KW-0732">Signal</keyword>
<organism evidence="2 3">
    <name type="scientific">Brumimicrobium oceani</name>
    <dbReference type="NCBI Taxonomy" id="2100725"/>
    <lineage>
        <taxon>Bacteria</taxon>
        <taxon>Pseudomonadati</taxon>
        <taxon>Bacteroidota</taxon>
        <taxon>Flavobacteriia</taxon>
        <taxon>Flavobacteriales</taxon>
        <taxon>Crocinitomicaceae</taxon>
        <taxon>Brumimicrobium</taxon>
    </lineage>
</organism>
<proteinExistence type="predicted"/>
<accession>A0A2U2X568</accession>
<evidence type="ECO:0000313" key="2">
    <source>
        <dbReference type="EMBL" id="PWH82923.1"/>
    </source>
</evidence>
<dbReference type="EMBL" id="QFRJ01000013">
    <property type="protein sequence ID" value="PWH82923.1"/>
    <property type="molecule type" value="Genomic_DNA"/>
</dbReference>
<name>A0A2U2X568_9FLAO</name>
<dbReference type="OrthoDB" id="662753at2"/>
<dbReference type="AlphaFoldDB" id="A0A2U2X568"/>
<dbReference type="RefSeq" id="WP_109360364.1">
    <property type="nucleotide sequence ID" value="NZ_QFRJ01000013.1"/>
</dbReference>
<reference evidence="2 3" key="1">
    <citation type="submission" date="2018-05" db="EMBL/GenBank/DDBJ databases">
        <title>Brumimicrobium oceani sp. nov., isolated from coastal sediment.</title>
        <authorList>
            <person name="Kou Y."/>
        </authorList>
    </citation>
    <scope>NUCLEOTIDE SEQUENCE [LARGE SCALE GENOMIC DNA]</scope>
    <source>
        <strain evidence="2 3">C305</strain>
    </source>
</reference>
<sequence length="118" mass="13201">MKHIFLFFTTFLTMVYSTTFANNLQITNVNATTSTIQFNISWDNSWFTNNPPSNWDAVWIFIKAQDCQSFDKAWEHVNVSTTAADHTAAGLLAVNPVPDGKGVFIRRSTFGFGSIPST</sequence>
<evidence type="ECO:0000313" key="3">
    <source>
        <dbReference type="Proteomes" id="UP000245370"/>
    </source>
</evidence>
<comment type="caution">
    <text evidence="2">The sequence shown here is derived from an EMBL/GenBank/DDBJ whole genome shotgun (WGS) entry which is preliminary data.</text>
</comment>
<evidence type="ECO:0000256" key="1">
    <source>
        <dbReference type="SAM" id="SignalP"/>
    </source>
</evidence>
<gene>
    <name evidence="2" type="ORF">DIT68_13585</name>
</gene>
<dbReference type="Proteomes" id="UP000245370">
    <property type="component" value="Unassembled WGS sequence"/>
</dbReference>
<reference evidence="2 3" key="2">
    <citation type="submission" date="2018-05" db="EMBL/GenBank/DDBJ databases">
        <authorList>
            <person name="Lanie J.A."/>
            <person name="Ng W.-L."/>
            <person name="Kazmierczak K.M."/>
            <person name="Andrzejewski T.M."/>
            <person name="Davidsen T.M."/>
            <person name="Wayne K.J."/>
            <person name="Tettelin H."/>
            <person name="Glass J.I."/>
            <person name="Rusch D."/>
            <person name="Podicherti R."/>
            <person name="Tsui H.-C.T."/>
            <person name="Winkler M.E."/>
        </authorList>
    </citation>
    <scope>NUCLEOTIDE SEQUENCE [LARGE SCALE GENOMIC DNA]</scope>
    <source>
        <strain evidence="2 3">C305</strain>
    </source>
</reference>
<protein>
    <submittedName>
        <fullName evidence="2">Uncharacterized protein</fullName>
    </submittedName>
</protein>
<feature type="chain" id="PRO_5015583305" evidence="1">
    <location>
        <begin position="22"/>
        <end position="118"/>
    </location>
</feature>
<keyword evidence="3" id="KW-1185">Reference proteome</keyword>
<feature type="signal peptide" evidence="1">
    <location>
        <begin position="1"/>
        <end position="21"/>
    </location>
</feature>